<proteinExistence type="predicted"/>
<reference evidence="1 2" key="1">
    <citation type="submission" date="2014-12" db="EMBL/GenBank/DDBJ databases">
        <title>Genome sequence of Methanobrevibacter arboriphilicus DH1, DSM1125.</title>
        <authorList>
            <person name="Poehlein A."/>
            <person name="Thauer R.K."/>
            <person name="Seedorf H."/>
            <person name="Daniel R."/>
        </authorList>
    </citation>
    <scope>NUCLEOTIDE SEQUENCE [LARGE SCALE GENOMIC DNA]</scope>
    <source>
        <strain evidence="1 2">DH1</strain>
    </source>
</reference>
<dbReference type="EMBL" id="JXMW01000001">
    <property type="protein sequence ID" value="OQD59655.1"/>
    <property type="molecule type" value="Genomic_DNA"/>
</dbReference>
<comment type="caution">
    <text evidence="1">The sequence shown here is derived from an EMBL/GenBank/DDBJ whole genome shotgun (WGS) entry which is preliminary data.</text>
</comment>
<keyword evidence="2" id="KW-1185">Reference proteome</keyword>
<protein>
    <recommendedName>
        <fullName evidence="3">Methyltransferase</fullName>
    </recommendedName>
</protein>
<dbReference type="OrthoDB" id="134019at2157"/>
<sequence length="390" mass="45168">MEKKIFSKNYSRLNIDRISYNLSKEIINTENIHNSLKKTQKCPECEINLPIKIKKFKNIDEQVNLCDIDDEFGRCSCGKRHLDIIMTHVLKIMKDEKIELRNYNLRNGPVPLITPLTNHPNIYLKKNSLIILHTDLTKHIAEIILDEVSEIKGVLKGNSRKTVGKIDSNCEETSYKILKGNDIRCDIIQSPLGKIAINKVQHLSYIEFPNSSENKIINLCNYLKSKNYSREEISKLKVLDGTCGNGTLGIFLLKLGVKEVVFNDIWKPATIMTLVNLEANGFKMIKERFNKNMSELKSDERLLPKTKITKEKTRKIEGYNYENFEMSFGENFRIYNLSIEKLYSKLKNYEFNKENEDKEFDICILDCFPETNTSPIKKIAEKIAIDVLIV</sequence>
<dbReference type="InterPro" id="IPR029063">
    <property type="entry name" value="SAM-dependent_MTases_sf"/>
</dbReference>
<name>A0A1V6N4R9_METAZ</name>
<evidence type="ECO:0000313" key="2">
    <source>
        <dbReference type="Proteomes" id="UP000191661"/>
    </source>
</evidence>
<gene>
    <name evidence="1" type="ORF">MBBAR_1c00510</name>
</gene>
<organism evidence="1 2">
    <name type="scientific">Methanobrevibacter arboriphilus JCM 13429 = DSM 1125</name>
    <dbReference type="NCBI Taxonomy" id="1300164"/>
    <lineage>
        <taxon>Archaea</taxon>
        <taxon>Methanobacteriati</taxon>
        <taxon>Methanobacteriota</taxon>
        <taxon>Methanomada group</taxon>
        <taxon>Methanobacteria</taxon>
        <taxon>Methanobacteriales</taxon>
        <taxon>Methanobacteriaceae</taxon>
        <taxon>Methanobrevibacter</taxon>
    </lineage>
</organism>
<evidence type="ECO:0000313" key="1">
    <source>
        <dbReference type="EMBL" id="OQD59655.1"/>
    </source>
</evidence>
<dbReference type="RefSeq" id="WP_080459295.1">
    <property type="nucleotide sequence ID" value="NZ_JXMW01000001.1"/>
</dbReference>
<dbReference type="AlphaFoldDB" id="A0A1V6N4R9"/>
<accession>A0A1V6N4R9</accession>
<dbReference type="SUPFAM" id="SSF53335">
    <property type="entry name" value="S-adenosyl-L-methionine-dependent methyltransferases"/>
    <property type="match status" value="1"/>
</dbReference>
<dbReference type="Proteomes" id="UP000191661">
    <property type="component" value="Unassembled WGS sequence"/>
</dbReference>
<evidence type="ECO:0008006" key="3">
    <source>
        <dbReference type="Google" id="ProtNLM"/>
    </source>
</evidence>
<dbReference type="Gene3D" id="3.40.50.150">
    <property type="entry name" value="Vaccinia Virus protein VP39"/>
    <property type="match status" value="1"/>
</dbReference>